<keyword evidence="3" id="KW-1133">Transmembrane helix</keyword>
<feature type="region of interest" description="Disordered" evidence="2">
    <location>
        <begin position="145"/>
        <end position="170"/>
    </location>
</feature>
<dbReference type="InterPro" id="IPR016476">
    <property type="entry name" value="SH3_dom_pro"/>
</dbReference>
<dbReference type="Pfam" id="PF06347">
    <property type="entry name" value="SH3_4"/>
    <property type="match status" value="1"/>
</dbReference>
<dbReference type="InterPro" id="IPR010466">
    <property type="entry name" value="DUF1058"/>
</dbReference>
<accession>A0A1B4V0K2</accession>
<dbReference type="EMBL" id="AP014936">
    <property type="protein sequence ID" value="BAU46715.1"/>
    <property type="molecule type" value="Genomic_DNA"/>
</dbReference>
<keyword evidence="1 4" id="KW-0732">Signal</keyword>
<proteinExistence type="predicted"/>
<evidence type="ECO:0000256" key="1">
    <source>
        <dbReference type="ARBA" id="ARBA00022729"/>
    </source>
</evidence>
<sequence>MRARVWLLAAALLTPGAGFAESVFLTDRLEIPLRADFTENAATVKVLESGTGLEVLERYGNQARVRDKDGAEGWVDGRYLTAQPPAREQVRSLKTDLDRTRAQIVQLQTQLDRAKAAPAEAPADAKKVEAELAETRAELARTQAALAEARARPAPAPEPPPGVAETAPPGDESASPVLWVLVSFAMLLVGFVAGIVWVRESIRRRMGGMYLRV</sequence>
<evidence type="ECO:0008006" key="7">
    <source>
        <dbReference type="Google" id="ProtNLM"/>
    </source>
</evidence>
<feature type="chain" id="PRO_5008571094" description="SH3b domain-containing protein" evidence="4">
    <location>
        <begin position="21"/>
        <end position="213"/>
    </location>
</feature>
<keyword evidence="3" id="KW-0812">Transmembrane</keyword>
<reference evidence="5 6" key="1">
    <citation type="submission" date="2015-08" db="EMBL/GenBank/DDBJ databases">
        <title>Complete genome sequence of Sulfurifustis variabilis.</title>
        <authorList>
            <person name="Miura A."/>
            <person name="Kojima H."/>
            <person name="Fukui M."/>
        </authorList>
    </citation>
    <scope>NUCLEOTIDE SEQUENCE [LARGE SCALE GENOMIC DNA]</scope>
    <source>
        <strain evidence="6">skN76</strain>
    </source>
</reference>
<protein>
    <recommendedName>
        <fullName evidence="7">SH3b domain-containing protein</fullName>
    </recommendedName>
</protein>
<dbReference type="Proteomes" id="UP000218899">
    <property type="component" value="Chromosome"/>
</dbReference>
<dbReference type="AlphaFoldDB" id="A0A1B4V0K2"/>
<keyword evidence="3" id="KW-0472">Membrane</keyword>
<gene>
    <name evidence="5" type="ORF">SVA_0133</name>
</gene>
<name>A0A1B4V0K2_9GAMM</name>
<dbReference type="NCBIfam" id="TIGR04211">
    <property type="entry name" value="SH3_and_anchor"/>
    <property type="match status" value="1"/>
</dbReference>
<keyword evidence="6" id="KW-1185">Reference proteome</keyword>
<dbReference type="Gene3D" id="2.30.30.40">
    <property type="entry name" value="SH3 Domains"/>
    <property type="match status" value="1"/>
</dbReference>
<feature type="signal peptide" evidence="4">
    <location>
        <begin position="1"/>
        <end position="20"/>
    </location>
</feature>
<evidence type="ECO:0000256" key="3">
    <source>
        <dbReference type="SAM" id="Phobius"/>
    </source>
</evidence>
<dbReference type="RefSeq" id="WP_096457331.1">
    <property type="nucleotide sequence ID" value="NZ_AP014936.1"/>
</dbReference>
<dbReference type="KEGG" id="sva:SVA_0133"/>
<evidence type="ECO:0000256" key="4">
    <source>
        <dbReference type="SAM" id="SignalP"/>
    </source>
</evidence>
<evidence type="ECO:0000313" key="5">
    <source>
        <dbReference type="EMBL" id="BAU46715.1"/>
    </source>
</evidence>
<evidence type="ECO:0000256" key="2">
    <source>
        <dbReference type="SAM" id="MobiDB-lite"/>
    </source>
</evidence>
<dbReference type="OrthoDB" id="9790951at2"/>
<feature type="transmembrane region" description="Helical" evidence="3">
    <location>
        <begin position="177"/>
        <end position="198"/>
    </location>
</feature>
<organism evidence="5 6">
    <name type="scientific">Sulfurifustis variabilis</name>
    <dbReference type="NCBI Taxonomy" id="1675686"/>
    <lineage>
        <taxon>Bacteria</taxon>
        <taxon>Pseudomonadati</taxon>
        <taxon>Pseudomonadota</taxon>
        <taxon>Gammaproteobacteria</taxon>
        <taxon>Acidiferrobacterales</taxon>
        <taxon>Acidiferrobacteraceae</taxon>
        <taxon>Sulfurifustis</taxon>
    </lineage>
</organism>
<evidence type="ECO:0000313" key="6">
    <source>
        <dbReference type="Proteomes" id="UP000218899"/>
    </source>
</evidence>